<protein>
    <submittedName>
        <fullName evidence="1">DUF692 domain-containing protein</fullName>
    </submittedName>
</protein>
<dbReference type="EMBL" id="JAGSPN010000002">
    <property type="protein sequence ID" value="MBR7781275.1"/>
    <property type="molecule type" value="Genomic_DNA"/>
</dbReference>
<gene>
    <name evidence="1" type="ORF">KDM89_03890</name>
</gene>
<evidence type="ECO:0000313" key="1">
    <source>
        <dbReference type="EMBL" id="MBR7781275.1"/>
    </source>
</evidence>
<dbReference type="AlphaFoldDB" id="A0A941DJS7"/>
<keyword evidence="2" id="KW-1185">Reference proteome</keyword>
<dbReference type="PANTHER" id="PTHR42194">
    <property type="entry name" value="UPF0276 PROTEIN HI_1600"/>
    <property type="match status" value="1"/>
</dbReference>
<proteinExistence type="predicted"/>
<dbReference type="NCBIfam" id="NF003818">
    <property type="entry name" value="PRK05409.1"/>
    <property type="match status" value="1"/>
</dbReference>
<sequence length="280" mass="31169">MAASPLQGVGLGLRHAHYPDFLNAKQPVDWLEVHSENYFGDGGFDLHVLLRLRTDYPLSLHGVGLGIGSASPLSTVHLSRLKALIERTEPAAVSEHLCWNAAGGVYANELLPLPMQRNLLDWMAARVQQVQEFLGRSIALENVSSYIRFQDADMTEAEFLVELARRTGCGVLLDINNLYVSQWNHGTDAKSELLHYLTLPAQQITEIHLAGHRHKTTLLFDTHDRPVADPVWDLFRFACQHGAAAVPAMIERDADIPPLLDLLQELQYIREIRAACGSQA</sequence>
<reference evidence="1" key="1">
    <citation type="submission" date="2021-04" db="EMBL/GenBank/DDBJ databases">
        <title>novel species isolated from subtropical streams in China.</title>
        <authorList>
            <person name="Lu H."/>
        </authorList>
    </citation>
    <scope>NUCLEOTIDE SEQUENCE</scope>
    <source>
        <strain evidence="1">LFS511W</strain>
    </source>
</reference>
<dbReference type="Proteomes" id="UP000680067">
    <property type="component" value="Unassembled WGS sequence"/>
</dbReference>
<dbReference type="InterPro" id="IPR007801">
    <property type="entry name" value="MbnB/TglH/ChrH"/>
</dbReference>
<dbReference type="InterPro" id="IPR036237">
    <property type="entry name" value="Xyl_isomerase-like_sf"/>
</dbReference>
<name>A0A941DJS7_9BURK</name>
<dbReference type="Gene3D" id="3.20.20.150">
    <property type="entry name" value="Divalent-metal-dependent TIM barrel enzymes"/>
    <property type="match status" value="1"/>
</dbReference>
<dbReference type="SUPFAM" id="SSF51658">
    <property type="entry name" value="Xylose isomerase-like"/>
    <property type="match status" value="1"/>
</dbReference>
<comment type="caution">
    <text evidence="1">The sequence shown here is derived from an EMBL/GenBank/DDBJ whole genome shotgun (WGS) entry which is preliminary data.</text>
</comment>
<evidence type="ECO:0000313" key="2">
    <source>
        <dbReference type="Proteomes" id="UP000680067"/>
    </source>
</evidence>
<organism evidence="1 2">
    <name type="scientific">Undibacterium luofuense</name>
    <dbReference type="NCBI Taxonomy" id="2828733"/>
    <lineage>
        <taxon>Bacteria</taxon>
        <taxon>Pseudomonadati</taxon>
        <taxon>Pseudomonadota</taxon>
        <taxon>Betaproteobacteria</taxon>
        <taxon>Burkholderiales</taxon>
        <taxon>Oxalobacteraceae</taxon>
        <taxon>Undibacterium</taxon>
    </lineage>
</organism>
<dbReference type="Pfam" id="PF05114">
    <property type="entry name" value="MbnB_TglH_ChrH"/>
    <property type="match status" value="1"/>
</dbReference>
<dbReference type="PANTHER" id="PTHR42194:SF1">
    <property type="entry name" value="UPF0276 PROTEIN HI_1600"/>
    <property type="match status" value="1"/>
</dbReference>
<dbReference type="RefSeq" id="WP_212686645.1">
    <property type="nucleotide sequence ID" value="NZ_JAGSPN010000002.1"/>
</dbReference>
<accession>A0A941DJS7</accession>